<feature type="domain" description="PAS" evidence="8">
    <location>
        <begin position="99"/>
        <end position="170"/>
    </location>
</feature>
<dbReference type="CDD" id="cd00130">
    <property type="entry name" value="PAS"/>
    <property type="match status" value="4"/>
</dbReference>
<evidence type="ECO:0000259" key="7">
    <source>
        <dbReference type="PROSITE" id="PS50110"/>
    </source>
</evidence>
<dbReference type="Pfam" id="PF00072">
    <property type="entry name" value="Response_reg"/>
    <property type="match status" value="1"/>
</dbReference>
<keyword evidence="5" id="KW-0472">Membrane</keyword>
<dbReference type="PROSITE" id="PS50113">
    <property type="entry name" value="PAC"/>
    <property type="match status" value="3"/>
</dbReference>
<feature type="domain" description="PAC" evidence="9">
    <location>
        <begin position="295"/>
        <end position="347"/>
    </location>
</feature>
<sequence>MLAAIAAVLLTVLCVFSDAFARIVAFGATHEAWRIDEAIVLLLFSGMAAGALLRRRAQARGREMAACGVAGQASAALAHDAATDGLAERERLAEAARANEQRLASILATAHQSIVTIDRHGIVTEWNRHAELTFGWSAQEVIGRVLCEVIVPHDARAAHDAGLARFMASKAARMIGRQVEVQALRRNGTLFPIEIALSATNVGENWQFTALIQDISQRRAQTALFENAFDHAPIGMALVGLDGRFLKLNTAFCDLIGYAPAEAEQLDFQAITHLDDRARGAEAMAALLAGEITRFQMEKRYVRKSGRIVWVRLSVSAVLGEDGAPRHFISQFQDLSGERESEDRYRLLADSANDMVGLYSIAGHCIYMSPSSHRILGYQPHELVGQHVLAFVPPEARFALLEAVERLKGAPDDTSVTHLTQLRHSDGHLVHIEFVGRLVASDDDEWRIVAACRDVTTRIEAQNALEERSHELVRANEAAERLAAIARQAQALFEGIFDNASDLNFVHDVVDGAFPVNFMNAAAEAAVATSVADARGKDLCDLFPQALAAATRLEMEAVVATGQVRHMIEQDRSAGDDTTFDVRLVPLRDDAGRVVRIFVSKRDISELKRAEEAAVQANDLMRSAEKIAHMGYVVTDFVAKTMSWSAEVWAILDVDPASTAASTDMLMARCHPDDRARVMATLEAAVTGAFDEYDNDYRLLLPSGEIRYVMTRGTIRCEGGVPVSVFSVLVDISELKRAEEKARESDQRYRLMAENATDVIVTSDLEGRTTFVSPASALVTGHVSEDRIGCRADDIVHPDDIDDLRATFHALKDGAVGKHVRWRAWHKTGHCWVWLESSPALLRDPATQAVTGYLDVIRDVTAQKAQEDALAAAQLEAEYAMHSKERFLANMSHELRTPLNSIIGFSRLLNERNRLDPEDQRRVRLVHNAGLALHAVVDNVLDFSKLQADKLALHCGPFDVRGFFTSTVALLEPQAATRDVRLLVDIAPDVPKRLVGDVGRLRQVMLNLLSNAVKFTQEGSVETNVVLICEENCEARLRIEVVDTGGGIPADRISTLFNRFAQASASTAVQYGGTGLGLAISRQLLTLMGGEIGVVSDLGNGSTFWVELALPVTNDIECAEYETLTPGVLSLPGKRILVVDDVDLNRELMLAMLSKYGCAVELAEDGAQALAALDRTPFDLILMDCQMPVMDGFAATRAIRARSGSAATMPIVALTASAQPEHRARCREAGMDEHLTKPLDPGALESVLSRCLIGADIPTISVALPLPAAGLPEPGCEPPIAVIVRPVDPTEPEKPPHKLAPPPKLQERYAARKVQTLAALDAMIRAGRFTEQEIGEVAAMAHNLAGTAGMFGEADLGDAAAALDAGLEQWRPDERIAQIRESAATIRRIAIRHV</sequence>
<dbReference type="InterPro" id="IPR035965">
    <property type="entry name" value="PAS-like_dom_sf"/>
</dbReference>
<organism evidence="10 11">
    <name type="scientific">Sphingomonas qilianensis</name>
    <dbReference type="NCBI Taxonomy" id="1736690"/>
    <lineage>
        <taxon>Bacteria</taxon>
        <taxon>Pseudomonadati</taxon>
        <taxon>Pseudomonadota</taxon>
        <taxon>Alphaproteobacteria</taxon>
        <taxon>Sphingomonadales</taxon>
        <taxon>Sphingomonadaceae</taxon>
        <taxon>Sphingomonas</taxon>
    </lineage>
</organism>
<evidence type="ECO:0000256" key="1">
    <source>
        <dbReference type="ARBA" id="ARBA00000085"/>
    </source>
</evidence>
<dbReference type="InterPro" id="IPR036097">
    <property type="entry name" value="HisK_dim/P_sf"/>
</dbReference>
<dbReference type="CDD" id="cd17546">
    <property type="entry name" value="REC_hyHK_CKI1_RcsC-like"/>
    <property type="match status" value="1"/>
</dbReference>
<gene>
    <name evidence="10" type="ORF">ABC969_16345</name>
</gene>
<dbReference type="Gene3D" id="2.10.70.100">
    <property type="match status" value="1"/>
</dbReference>
<dbReference type="InterPro" id="IPR003661">
    <property type="entry name" value="HisK_dim/P_dom"/>
</dbReference>
<dbReference type="InterPro" id="IPR036641">
    <property type="entry name" value="HPT_dom_sf"/>
</dbReference>
<feature type="domain" description="PAS" evidence="8">
    <location>
        <begin position="745"/>
        <end position="815"/>
    </location>
</feature>
<feature type="modified residue" description="4-aspartylphosphate" evidence="4">
    <location>
        <position position="1184"/>
    </location>
</feature>
<dbReference type="InterPro" id="IPR013656">
    <property type="entry name" value="PAS_4"/>
</dbReference>
<dbReference type="SUPFAM" id="SSF55874">
    <property type="entry name" value="ATPase domain of HSP90 chaperone/DNA topoisomerase II/histidine kinase"/>
    <property type="match status" value="1"/>
</dbReference>
<dbReference type="CDD" id="cd16922">
    <property type="entry name" value="HATPase_EvgS-ArcB-TorS-like"/>
    <property type="match status" value="1"/>
</dbReference>
<keyword evidence="11" id="KW-1185">Reference proteome</keyword>
<keyword evidence="5" id="KW-1133">Transmembrane helix</keyword>
<dbReference type="InterPro" id="IPR001610">
    <property type="entry name" value="PAC"/>
</dbReference>
<dbReference type="SUPFAM" id="SSF47226">
    <property type="entry name" value="Histidine-containing phosphotransfer domain, HPT domain"/>
    <property type="match status" value="1"/>
</dbReference>
<reference evidence="10 11" key="1">
    <citation type="submission" date="2024-05" db="EMBL/GenBank/DDBJ databases">
        <authorList>
            <person name="Liu Q."/>
            <person name="Xin Y.-H."/>
        </authorList>
    </citation>
    <scope>NUCLEOTIDE SEQUENCE [LARGE SCALE GENOMIC DNA]</scope>
    <source>
        <strain evidence="10 11">CGMCC 1.15349</strain>
    </source>
</reference>
<dbReference type="Pfam" id="PF08448">
    <property type="entry name" value="PAS_4"/>
    <property type="match status" value="1"/>
</dbReference>
<feature type="domain" description="Response regulatory" evidence="7">
    <location>
        <begin position="1135"/>
        <end position="1252"/>
    </location>
</feature>
<dbReference type="Pfam" id="PF00989">
    <property type="entry name" value="PAS"/>
    <property type="match status" value="1"/>
</dbReference>
<feature type="domain" description="PAC" evidence="9">
    <location>
        <begin position="566"/>
        <end position="616"/>
    </location>
</feature>
<keyword evidence="3 4" id="KW-0597">Phosphoprotein</keyword>
<dbReference type="CDD" id="cd00082">
    <property type="entry name" value="HisKA"/>
    <property type="match status" value="1"/>
</dbReference>
<dbReference type="PANTHER" id="PTHR45339:SF5">
    <property type="entry name" value="HISTIDINE KINASE"/>
    <property type="match status" value="1"/>
</dbReference>
<dbReference type="InterPro" id="IPR036890">
    <property type="entry name" value="HATPase_C_sf"/>
</dbReference>
<dbReference type="InterPro" id="IPR000014">
    <property type="entry name" value="PAS"/>
</dbReference>
<feature type="domain" description="Histidine kinase" evidence="6">
    <location>
        <begin position="890"/>
        <end position="1112"/>
    </location>
</feature>
<dbReference type="RefSeq" id="WP_345866230.1">
    <property type="nucleotide sequence ID" value="NZ_JBDIMF010000008.1"/>
</dbReference>
<feature type="transmembrane region" description="Helical" evidence="5">
    <location>
        <begin position="37"/>
        <end position="54"/>
    </location>
</feature>
<accession>A0ABU9XWP8</accession>
<keyword evidence="5" id="KW-0812">Transmembrane</keyword>
<dbReference type="PROSITE" id="PS50110">
    <property type="entry name" value="RESPONSE_REGULATORY"/>
    <property type="match status" value="1"/>
</dbReference>
<proteinExistence type="predicted"/>
<protein>
    <recommendedName>
        <fullName evidence="2">histidine kinase</fullName>
        <ecNumber evidence="2">2.7.13.3</ecNumber>
    </recommendedName>
</protein>
<dbReference type="NCBIfam" id="TIGR00229">
    <property type="entry name" value="sensory_box"/>
    <property type="match status" value="5"/>
</dbReference>
<dbReference type="EC" id="2.7.13.3" evidence="2"/>
<dbReference type="Gene3D" id="3.40.50.2300">
    <property type="match status" value="1"/>
</dbReference>
<dbReference type="SMART" id="SM00091">
    <property type="entry name" value="PAS"/>
    <property type="match status" value="6"/>
</dbReference>
<dbReference type="InterPro" id="IPR013767">
    <property type="entry name" value="PAS_fold"/>
</dbReference>
<dbReference type="Pfam" id="PF08447">
    <property type="entry name" value="PAS_3"/>
    <property type="match status" value="3"/>
</dbReference>
<dbReference type="InterPro" id="IPR005467">
    <property type="entry name" value="His_kinase_dom"/>
</dbReference>
<dbReference type="EMBL" id="JBDIMF010000008">
    <property type="protein sequence ID" value="MEN2787985.1"/>
    <property type="molecule type" value="Genomic_DNA"/>
</dbReference>
<dbReference type="PRINTS" id="PR00344">
    <property type="entry name" value="BCTRLSENSOR"/>
</dbReference>
<dbReference type="Pfam" id="PF02518">
    <property type="entry name" value="HATPase_c"/>
    <property type="match status" value="1"/>
</dbReference>
<feature type="domain" description="PAS" evidence="8">
    <location>
        <begin position="341"/>
        <end position="406"/>
    </location>
</feature>
<evidence type="ECO:0000256" key="5">
    <source>
        <dbReference type="SAM" id="Phobius"/>
    </source>
</evidence>
<evidence type="ECO:0000313" key="10">
    <source>
        <dbReference type="EMBL" id="MEN2787985.1"/>
    </source>
</evidence>
<feature type="domain" description="PAS" evidence="8">
    <location>
        <begin position="221"/>
        <end position="291"/>
    </location>
</feature>
<name>A0ABU9XWP8_9SPHN</name>
<dbReference type="Pfam" id="PF00512">
    <property type="entry name" value="HisKA"/>
    <property type="match status" value="1"/>
</dbReference>
<dbReference type="Proteomes" id="UP001404104">
    <property type="component" value="Unassembled WGS sequence"/>
</dbReference>
<dbReference type="SMART" id="SM00388">
    <property type="entry name" value="HisKA"/>
    <property type="match status" value="1"/>
</dbReference>
<dbReference type="SMART" id="SM00086">
    <property type="entry name" value="PAC"/>
    <property type="match status" value="6"/>
</dbReference>
<comment type="catalytic activity">
    <reaction evidence="1">
        <text>ATP + protein L-histidine = ADP + protein N-phospho-L-histidine.</text>
        <dbReference type="EC" id="2.7.13.3"/>
    </reaction>
</comment>
<dbReference type="SUPFAM" id="SSF55785">
    <property type="entry name" value="PYP-like sensor domain (PAS domain)"/>
    <property type="match status" value="6"/>
</dbReference>
<evidence type="ECO:0000256" key="2">
    <source>
        <dbReference type="ARBA" id="ARBA00012438"/>
    </source>
</evidence>
<dbReference type="PROSITE" id="PS50109">
    <property type="entry name" value="HIS_KIN"/>
    <property type="match status" value="1"/>
</dbReference>
<comment type="caution">
    <text evidence="10">The sequence shown here is derived from an EMBL/GenBank/DDBJ whole genome shotgun (WGS) entry which is preliminary data.</text>
</comment>
<dbReference type="SMART" id="SM00448">
    <property type="entry name" value="REC"/>
    <property type="match status" value="1"/>
</dbReference>
<dbReference type="InterPro" id="IPR003594">
    <property type="entry name" value="HATPase_dom"/>
</dbReference>
<dbReference type="InterPro" id="IPR011006">
    <property type="entry name" value="CheY-like_superfamily"/>
</dbReference>
<feature type="domain" description="PAC" evidence="9">
    <location>
        <begin position="693"/>
        <end position="744"/>
    </location>
</feature>
<evidence type="ECO:0000313" key="11">
    <source>
        <dbReference type="Proteomes" id="UP001404104"/>
    </source>
</evidence>
<dbReference type="PROSITE" id="PS50112">
    <property type="entry name" value="PAS"/>
    <property type="match status" value="4"/>
</dbReference>
<dbReference type="InterPro" id="IPR001789">
    <property type="entry name" value="Sig_transdc_resp-reg_receiver"/>
</dbReference>
<dbReference type="Gene3D" id="1.10.287.130">
    <property type="match status" value="1"/>
</dbReference>
<evidence type="ECO:0000259" key="6">
    <source>
        <dbReference type="PROSITE" id="PS50109"/>
    </source>
</evidence>
<dbReference type="Gene3D" id="3.30.565.10">
    <property type="entry name" value="Histidine kinase-like ATPase, C-terminal domain"/>
    <property type="match status" value="1"/>
</dbReference>
<dbReference type="InterPro" id="IPR000700">
    <property type="entry name" value="PAS-assoc_C"/>
</dbReference>
<dbReference type="InterPro" id="IPR004358">
    <property type="entry name" value="Sig_transdc_His_kin-like_C"/>
</dbReference>
<dbReference type="SUPFAM" id="SSF47384">
    <property type="entry name" value="Homodimeric domain of signal transducing histidine kinase"/>
    <property type="match status" value="1"/>
</dbReference>
<evidence type="ECO:0000259" key="9">
    <source>
        <dbReference type="PROSITE" id="PS50113"/>
    </source>
</evidence>
<dbReference type="SUPFAM" id="SSF52172">
    <property type="entry name" value="CheY-like"/>
    <property type="match status" value="1"/>
</dbReference>
<dbReference type="Gene3D" id="3.30.450.20">
    <property type="entry name" value="PAS domain"/>
    <property type="match status" value="6"/>
</dbReference>
<dbReference type="InterPro" id="IPR013655">
    <property type="entry name" value="PAS_fold_3"/>
</dbReference>
<evidence type="ECO:0000256" key="3">
    <source>
        <dbReference type="ARBA" id="ARBA00022553"/>
    </source>
</evidence>
<dbReference type="SMART" id="SM00387">
    <property type="entry name" value="HATPase_c"/>
    <property type="match status" value="1"/>
</dbReference>
<evidence type="ECO:0000256" key="4">
    <source>
        <dbReference type="PROSITE-ProRule" id="PRU00169"/>
    </source>
</evidence>
<dbReference type="PANTHER" id="PTHR45339">
    <property type="entry name" value="HYBRID SIGNAL TRANSDUCTION HISTIDINE KINASE J"/>
    <property type="match status" value="1"/>
</dbReference>
<evidence type="ECO:0000259" key="8">
    <source>
        <dbReference type="PROSITE" id="PS50112"/>
    </source>
</evidence>